<evidence type="ECO:0000256" key="1">
    <source>
        <dbReference type="ARBA" id="ARBA00005964"/>
    </source>
</evidence>
<dbReference type="EC" id="3.1.1.-" evidence="3"/>
<dbReference type="Proteomes" id="UP001310594">
    <property type="component" value="Unassembled WGS sequence"/>
</dbReference>
<sequence length="580" mass="62098">MKAFIAAALLTTAATAAPHPPSHYGPPGGYGGGHGSGSGSGIPTVSLKNGTVTGVHSSTYNQDYYLGVPFAQPPVGDLRFRNPQSLNATYGNYEATSYAPLCVGYGGDDINYEVSEDCLYLNVVRPAGYEDQDLPIGVWIHGGGLVMGGTADQRYNLSFIVQNSVDIGKPIIGVSIAYRLSTWGFIASAEVRGSGQTNIGLRDQRLALHWLQENIGAFGGDPSKVTIWGESAGAGSVGWHLTAYNGRDDGLFRAGIMESGNPVNYNSYREMDVWQPTYDSLVNVTGCTTVIDTLDCLRHVPYEELNAALNGTELSNFSPVVDGDFIQRFASIQLAEGAFVKVPIIDGANTDEGTAFGPRGINTTEQFIAVASSNETQAYLSEVYATAIPDVYPSACEELIPPPTELPCDYTYPASSGALYRRAAAYGGDVVMIANRRGACEAWAAHGVDAYSYRFNTIPAGLPPSVGVTHFQEVAFVFDNVNGLGYDAAHGTINPFTNKSSAYTDLAKLMSSSWASFIYDLNPNNFTGRNSASPDWPEYSVGAENIVFDANVTGVAFAEPDTFRAEGIRWILDHALAYHR</sequence>
<dbReference type="InterPro" id="IPR002018">
    <property type="entry name" value="CarbesteraseB"/>
</dbReference>
<reference evidence="6" key="1">
    <citation type="submission" date="2023-08" db="EMBL/GenBank/DDBJ databases">
        <title>Black Yeasts Isolated from many extreme environments.</title>
        <authorList>
            <person name="Coleine C."/>
            <person name="Stajich J.E."/>
            <person name="Selbmann L."/>
        </authorList>
    </citation>
    <scope>NUCLEOTIDE SEQUENCE</scope>
    <source>
        <strain evidence="6">CCFEE 5810</strain>
    </source>
</reference>
<evidence type="ECO:0000256" key="2">
    <source>
        <dbReference type="ARBA" id="ARBA00022801"/>
    </source>
</evidence>
<evidence type="ECO:0000313" key="6">
    <source>
        <dbReference type="EMBL" id="KAK5691206.1"/>
    </source>
</evidence>
<evidence type="ECO:0000259" key="5">
    <source>
        <dbReference type="Pfam" id="PF00135"/>
    </source>
</evidence>
<dbReference type="InterPro" id="IPR029058">
    <property type="entry name" value="AB_hydrolase_fold"/>
</dbReference>
<comment type="caution">
    <text evidence="6">The sequence shown here is derived from an EMBL/GenBank/DDBJ whole genome shotgun (WGS) entry which is preliminary data.</text>
</comment>
<dbReference type="PANTHER" id="PTHR43918">
    <property type="entry name" value="ACETYLCHOLINESTERASE"/>
    <property type="match status" value="1"/>
</dbReference>
<dbReference type="PROSITE" id="PS00122">
    <property type="entry name" value="CARBOXYLESTERASE_B_1"/>
    <property type="match status" value="1"/>
</dbReference>
<dbReference type="SUPFAM" id="SSF53474">
    <property type="entry name" value="alpha/beta-Hydrolases"/>
    <property type="match status" value="1"/>
</dbReference>
<dbReference type="AlphaFoldDB" id="A0AAN7W008"/>
<feature type="domain" description="Carboxylesterase type B" evidence="5">
    <location>
        <begin position="43"/>
        <end position="541"/>
    </location>
</feature>
<dbReference type="GO" id="GO:0052689">
    <property type="term" value="F:carboxylic ester hydrolase activity"/>
    <property type="evidence" value="ECO:0007669"/>
    <property type="project" value="TreeGrafter"/>
</dbReference>
<name>A0AAN7W008_9PEZI</name>
<keyword evidence="3" id="KW-0732">Signal</keyword>
<dbReference type="Pfam" id="PF00135">
    <property type="entry name" value="COesterase"/>
    <property type="match status" value="1"/>
</dbReference>
<dbReference type="EMBL" id="JAVRQU010000022">
    <property type="protein sequence ID" value="KAK5691206.1"/>
    <property type="molecule type" value="Genomic_DNA"/>
</dbReference>
<protein>
    <recommendedName>
        <fullName evidence="3">Carboxylic ester hydrolase</fullName>
        <ecNumber evidence="3">3.1.1.-</ecNumber>
    </recommendedName>
</protein>
<dbReference type="PROSITE" id="PS00941">
    <property type="entry name" value="CARBOXYLESTERASE_B_2"/>
    <property type="match status" value="1"/>
</dbReference>
<gene>
    <name evidence="6" type="ORF">LTR97_011858</name>
</gene>
<feature type="signal peptide" evidence="3">
    <location>
        <begin position="1"/>
        <end position="16"/>
    </location>
</feature>
<keyword evidence="2 3" id="KW-0378">Hydrolase</keyword>
<dbReference type="InterPro" id="IPR019826">
    <property type="entry name" value="Carboxylesterase_B_AS"/>
</dbReference>
<organism evidence="6 7">
    <name type="scientific">Elasticomyces elasticus</name>
    <dbReference type="NCBI Taxonomy" id="574655"/>
    <lineage>
        <taxon>Eukaryota</taxon>
        <taxon>Fungi</taxon>
        <taxon>Dikarya</taxon>
        <taxon>Ascomycota</taxon>
        <taxon>Pezizomycotina</taxon>
        <taxon>Dothideomycetes</taxon>
        <taxon>Dothideomycetidae</taxon>
        <taxon>Mycosphaerellales</taxon>
        <taxon>Teratosphaeriaceae</taxon>
        <taxon>Elasticomyces</taxon>
    </lineage>
</organism>
<proteinExistence type="inferred from homology"/>
<comment type="similarity">
    <text evidence="1 3">Belongs to the type-B carboxylesterase/lipase family.</text>
</comment>
<evidence type="ECO:0000313" key="7">
    <source>
        <dbReference type="Proteomes" id="UP001310594"/>
    </source>
</evidence>
<dbReference type="PANTHER" id="PTHR43918:SF4">
    <property type="entry name" value="CARBOXYLIC ESTER HYDROLASE"/>
    <property type="match status" value="1"/>
</dbReference>
<dbReference type="InterPro" id="IPR019819">
    <property type="entry name" value="Carboxylesterase_B_CS"/>
</dbReference>
<accession>A0AAN7W008</accession>
<dbReference type="Gene3D" id="3.40.50.1820">
    <property type="entry name" value="alpha/beta hydrolase"/>
    <property type="match status" value="1"/>
</dbReference>
<evidence type="ECO:0000256" key="3">
    <source>
        <dbReference type="RuleBase" id="RU361235"/>
    </source>
</evidence>
<feature type="compositionally biased region" description="Gly residues" evidence="4">
    <location>
        <begin position="26"/>
        <end position="40"/>
    </location>
</feature>
<evidence type="ECO:0000256" key="4">
    <source>
        <dbReference type="SAM" id="MobiDB-lite"/>
    </source>
</evidence>
<feature type="chain" id="PRO_5042663034" description="Carboxylic ester hydrolase" evidence="3">
    <location>
        <begin position="17"/>
        <end position="580"/>
    </location>
</feature>
<feature type="region of interest" description="Disordered" evidence="4">
    <location>
        <begin position="17"/>
        <end position="43"/>
    </location>
</feature>
<dbReference type="InterPro" id="IPR050654">
    <property type="entry name" value="AChE-related_enzymes"/>
</dbReference>